<name>A0A917W2L2_9BACL</name>
<gene>
    <name evidence="1" type="ORF">GCM10007968_27010</name>
</gene>
<reference evidence="1" key="1">
    <citation type="journal article" date="2014" name="Int. J. Syst. Evol. Microbiol.">
        <title>Complete genome sequence of Corynebacterium casei LMG S-19264T (=DSM 44701T), isolated from a smear-ripened cheese.</title>
        <authorList>
            <consortium name="US DOE Joint Genome Institute (JGI-PGF)"/>
            <person name="Walter F."/>
            <person name="Albersmeier A."/>
            <person name="Kalinowski J."/>
            <person name="Ruckert C."/>
        </authorList>
    </citation>
    <scope>NUCLEOTIDE SEQUENCE</scope>
    <source>
        <strain evidence="1">JCM 15325</strain>
    </source>
</reference>
<dbReference type="InterPro" id="IPR032466">
    <property type="entry name" value="Metal_Hydrolase"/>
</dbReference>
<organism evidence="1 2">
    <name type="scientific">Sporolactobacillus putidus</name>
    <dbReference type="NCBI Taxonomy" id="492735"/>
    <lineage>
        <taxon>Bacteria</taxon>
        <taxon>Bacillati</taxon>
        <taxon>Bacillota</taxon>
        <taxon>Bacilli</taxon>
        <taxon>Bacillales</taxon>
        <taxon>Sporolactobacillaceae</taxon>
        <taxon>Sporolactobacillus</taxon>
    </lineage>
</organism>
<dbReference type="RefSeq" id="WP_268239367.1">
    <property type="nucleotide sequence ID" value="NZ_BMOK01000014.1"/>
</dbReference>
<keyword evidence="2" id="KW-1185">Reference proteome</keyword>
<protein>
    <submittedName>
        <fullName evidence="1">Uncharacterized protein</fullName>
    </submittedName>
</protein>
<dbReference type="Proteomes" id="UP000654670">
    <property type="component" value="Unassembled WGS sequence"/>
</dbReference>
<dbReference type="AlphaFoldDB" id="A0A917W2L2"/>
<dbReference type="SUPFAM" id="SSF51556">
    <property type="entry name" value="Metallo-dependent hydrolases"/>
    <property type="match status" value="1"/>
</dbReference>
<evidence type="ECO:0000313" key="1">
    <source>
        <dbReference type="EMBL" id="GGL61626.1"/>
    </source>
</evidence>
<accession>A0A917W2L2</accession>
<reference evidence="1" key="2">
    <citation type="submission" date="2020-09" db="EMBL/GenBank/DDBJ databases">
        <authorList>
            <person name="Sun Q."/>
            <person name="Ohkuma M."/>
        </authorList>
    </citation>
    <scope>NUCLEOTIDE SEQUENCE</scope>
    <source>
        <strain evidence="1">JCM 15325</strain>
    </source>
</reference>
<dbReference type="EMBL" id="BMOK01000014">
    <property type="protein sequence ID" value="GGL61626.1"/>
    <property type="molecule type" value="Genomic_DNA"/>
</dbReference>
<proteinExistence type="predicted"/>
<comment type="caution">
    <text evidence="1">The sequence shown here is derived from an EMBL/GenBank/DDBJ whole genome shotgun (WGS) entry which is preliminary data.</text>
</comment>
<sequence>MIINGTFSRYKNIKFVIPHAGAFLSLLADRLDPFFKIIPVGEKG</sequence>
<evidence type="ECO:0000313" key="2">
    <source>
        <dbReference type="Proteomes" id="UP000654670"/>
    </source>
</evidence>
<dbReference type="Gene3D" id="3.20.20.140">
    <property type="entry name" value="Metal-dependent hydrolases"/>
    <property type="match status" value="1"/>
</dbReference>